<accession>A0A9P6U9L3</accession>
<feature type="region of interest" description="Disordered" evidence="1">
    <location>
        <begin position="219"/>
        <end position="257"/>
    </location>
</feature>
<comment type="caution">
    <text evidence="2">The sequence shown here is derived from an EMBL/GenBank/DDBJ whole genome shotgun (WGS) entry which is preliminary data.</text>
</comment>
<reference evidence="2" key="1">
    <citation type="journal article" date="2020" name="Fungal Divers.">
        <title>Resolving the Mortierellaceae phylogeny through synthesis of multi-gene phylogenetics and phylogenomics.</title>
        <authorList>
            <person name="Vandepol N."/>
            <person name="Liber J."/>
            <person name="Desiro A."/>
            <person name="Na H."/>
            <person name="Kennedy M."/>
            <person name="Barry K."/>
            <person name="Grigoriev I.V."/>
            <person name="Miller A.N."/>
            <person name="O'Donnell K."/>
            <person name="Stajich J.E."/>
            <person name="Bonito G."/>
        </authorList>
    </citation>
    <scope>NUCLEOTIDE SEQUENCE</scope>
    <source>
        <strain evidence="2">BC1065</strain>
    </source>
</reference>
<dbReference type="OrthoDB" id="2432519at2759"/>
<evidence type="ECO:0000313" key="3">
    <source>
        <dbReference type="Proteomes" id="UP000807716"/>
    </source>
</evidence>
<gene>
    <name evidence="2" type="ORF">DFQ27_000523</name>
</gene>
<sequence length="542" mass="60235">MHHQQFTSAPVVFDDNDLDDVCEYEPVMNPDPFRVMPTGVVKDCRWRVPSRLRLGYTCSPCFIMNGVFCRAVIDKVKPTGHCGLFIQLAQDVPHFRTAVSLRGRLDVYEDKGDFVKGTMVASQEFNVKLTRIGDAWGSSYMFCLSHIEKFQTLLIDFSSVINGGMHRRPEITHFNDPRHSNLAIIDGSSREIIFYADKKTLETLVPTIHRIAYPARDAPGHGHTADSGNPLLLSSSNPWDSNEEGYHSGSSSKTNRRGIIQVSSNLSEMTYDSETNPQDQQQQQQQPPPPQQELPRRRRYNRTPPPIPTAAVQEAMERRRLRLRLPVASSPCSSSPSSSSSSPTSAASATASHAQLSGTGMEHWVLKPNVSRKAFRELLDCVYNNRLPEVIHIVRSEEFLTLCRDNHLVQPYQHYIMNLRGLMMRGIAPELLIKMLPIRAPETFVHVGNIIVSTIAAQWSVIPTRTKERLASFVKDPSGLLLPILLLLNGSAVGAASATSFSVNAAATTTTTSPTAAEEEALPAPQPPLERVLTKKPSRRAL</sequence>
<protein>
    <submittedName>
        <fullName evidence="2">Uncharacterized protein</fullName>
    </submittedName>
</protein>
<evidence type="ECO:0000256" key="1">
    <source>
        <dbReference type="SAM" id="MobiDB-lite"/>
    </source>
</evidence>
<dbReference type="AlphaFoldDB" id="A0A9P6U9L3"/>
<feature type="region of interest" description="Disordered" evidence="1">
    <location>
        <begin position="270"/>
        <end position="312"/>
    </location>
</feature>
<dbReference type="Proteomes" id="UP000807716">
    <property type="component" value="Unassembled WGS sequence"/>
</dbReference>
<feature type="compositionally biased region" description="Low complexity" evidence="1">
    <location>
        <begin position="327"/>
        <end position="352"/>
    </location>
</feature>
<feature type="region of interest" description="Disordered" evidence="1">
    <location>
        <begin position="511"/>
        <end position="542"/>
    </location>
</feature>
<keyword evidence="3" id="KW-1185">Reference proteome</keyword>
<organism evidence="2 3">
    <name type="scientific">Actinomortierella ambigua</name>
    <dbReference type="NCBI Taxonomy" id="1343610"/>
    <lineage>
        <taxon>Eukaryota</taxon>
        <taxon>Fungi</taxon>
        <taxon>Fungi incertae sedis</taxon>
        <taxon>Mucoromycota</taxon>
        <taxon>Mortierellomycotina</taxon>
        <taxon>Mortierellomycetes</taxon>
        <taxon>Mortierellales</taxon>
        <taxon>Mortierellaceae</taxon>
        <taxon>Actinomortierella</taxon>
    </lineage>
</organism>
<feature type="region of interest" description="Disordered" evidence="1">
    <location>
        <begin position="327"/>
        <end position="354"/>
    </location>
</feature>
<proteinExistence type="predicted"/>
<dbReference type="EMBL" id="JAAAJB010000113">
    <property type="protein sequence ID" value="KAG0265573.1"/>
    <property type="molecule type" value="Genomic_DNA"/>
</dbReference>
<evidence type="ECO:0000313" key="2">
    <source>
        <dbReference type="EMBL" id="KAG0265573.1"/>
    </source>
</evidence>
<name>A0A9P6U9L3_9FUNG</name>